<dbReference type="Proteomes" id="UP001283361">
    <property type="component" value="Unassembled WGS sequence"/>
</dbReference>
<keyword evidence="2" id="KW-1185">Reference proteome</keyword>
<comment type="caution">
    <text evidence="1">The sequence shown here is derived from an EMBL/GenBank/DDBJ whole genome shotgun (WGS) entry which is preliminary data.</text>
</comment>
<sequence length="83" mass="9973">MQSKVIMSLSLWKRLSTPTDFLDATHAYNQYVFVIKRLKIHRRHVFADARMQMDKLWQRTDRRLKLSLLIIRDITARETSSPQ</sequence>
<proteinExistence type="predicted"/>
<organism evidence="1 2">
    <name type="scientific">Elysia crispata</name>
    <name type="common">lettuce slug</name>
    <dbReference type="NCBI Taxonomy" id="231223"/>
    <lineage>
        <taxon>Eukaryota</taxon>
        <taxon>Metazoa</taxon>
        <taxon>Spiralia</taxon>
        <taxon>Lophotrochozoa</taxon>
        <taxon>Mollusca</taxon>
        <taxon>Gastropoda</taxon>
        <taxon>Heterobranchia</taxon>
        <taxon>Euthyneura</taxon>
        <taxon>Panpulmonata</taxon>
        <taxon>Sacoglossa</taxon>
        <taxon>Placobranchoidea</taxon>
        <taxon>Plakobranchidae</taxon>
        <taxon>Elysia</taxon>
    </lineage>
</organism>
<evidence type="ECO:0000313" key="1">
    <source>
        <dbReference type="EMBL" id="KAK3802273.1"/>
    </source>
</evidence>
<dbReference type="EMBL" id="JAWDGP010000257">
    <property type="protein sequence ID" value="KAK3802273.1"/>
    <property type="molecule type" value="Genomic_DNA"/>
</dbReference>
<reference evidence="1" key="1">
    <citation type="journal article" date="2023" name="G3 (Bethesda)">
        <title>A reference genome for the long-term kleptoplast-retaining sea slug Elysia crispata morphotype clarki.</title>
        <authorList>
            <person name="Eastman K.E."/>
            <person name="Pendleton A.L."/>
            <person name="Shaikh M.A."/>
            <person name="Suttiyut T."/>
            <person name="Ogas R."/>
            <person name="Tomko P."/>
            <person name="Gavelis G."/>
            <person name="Widhalm J.R."/>
            <person name="Wisecaver J.H."/>
        </authorList>
    </citation>
    <scope>NUCLEOTIDE SEQUENCE</scope>
    <source>
        <strain evidence="1">ECLA1</strain>
    </source>
</reference>
<accession>A0AAE1EDT7</accession>
<name>A0AAE1EDT7_9GAST</name>
<gene>
    <name evidence="1" type="ORF">RRG08_029003</name>
</gene>
<evidence type="ECO:0000313" key="2">
    <source>
        <dbReference type="Proteomes" id="UP001283361"/>
    </source>
</evidence>
<protein>
    <submittedName>
        <fullName evidence="1">Uncharacterized protein</fullName>
    </submittedName>
</protein>
<dbReference type="AlphaFoldDB" id="A0AAE1EDT7"/>